<accession>A0A8C4SXA3</accession>
<keyword evidence="13 16" id="KW-0675">Receptor</keyword>
<evidence type="ECO:0000313" key="21">
    <source>
        <dbReference type="Ensembl" id="ENSECRP00000024028.1"/>
    </source>
</evidence>
<comment type="similarity">
    <text evidence="2 16">Belongs to the integrin alpha chain family.</text>
</comment>
<feature type="domain" description="Integrin alpha first immunoglubulin-like" evidence="18">
    <location>
        <begin position="455"/>
        <end position="611"/>
    </location>
</feature>
<organism evidence="21 22">
    <name type="scientific">Erpetoichthys calabaricus</name>
    <name type="common">Rope fish</name>
    <name type="synonym">Calamoichthys calabaricus</name>
    <dbReference type="NCBI Taxonomy" id="27687"/>
    <lineage>
        <taxon>Eukaryota</taxon>
        <taxon>Metazoa</taxon>
        <taxon>Chordata</taxon>
        <taxon>Craniata</taxon>
        <taxon>Vertebrata</taxon>
        <taxon>Euteleostomi</taxon>
        <taxon>Actinopterygii</taxon>
        <taxon>Polypteriformes</taxon>
        <taxon>Polypteridae</taxon>
        <taxon>Erpetoichthys</taxon>
    </lineage>
</organism>
<proteinExistence type="inferred from homology"/>
<dbReference type="InterPro" id="IPR013649">
    <property type="entry name" value="Integrin_alpha_Ig-like_1"/>
</dbReference>
<keyword evidence="5" id="KW-0732">Signal</keyword>
<dbReference type="Gene3D" id="2.130.10.130">
    <property type="entry name" value="Integrin alpha, N-terminal"/>
    <property type="match status" value="2"/>
</dbReference>
<evidence type="ECO:0000256" key="6">
    <source>
        <dbReference type="ARBA" id="ARBA00022737"/>
    </source>
</evidence>
<evidence type="ECO:0000256" key="3">
    <source>
        <dbReference type="ARBA" id="ARBA00022692"/>
    </source>
</evidence>
<dbReference type="GO" id="GO:0005178">
    <property type="term" value="F:integrin binding"/>
    <property type="evidence" value="ECO:0007669"/>
    <property type="project" value="TreeGrafter"/>
</dbReference>
<dbReference type="InterPro" id="IPR013519">
    <property type="entry name" value="Int_alpha_beta-p"/>
</dbReference>
<comment type="subcellular location">
    <subcellularLocation>
        <location evidence="1 16">Membrane</location>
        <topology evidence="1 16">Single-pass type I membrane protein</topology>
    </subcellularLocation>
</comment>
<feature type="region of interest" description="Disordered" evidence="17">
    <location>
        <begin position="1"/>
        <end position="20"/>
    </location>
</feature>
<feature type="domain" description="Integrin alpha second immunoglobulin-like" evidence="19">
    <location>
        <begin position="613"/>
        <end position="712"/>
    </location>
</feature>
<evidence type="ECO:0000256" key="4">
    <source>
        <dbReference type="ARBA" id="ARBA00022723"/>
    </source>
</evidence>
<dbReference type="InterPro" id="IPR013517">
    <property type="entry name" value="FG-GAP"/>
</dbReference>
<evidence type="ECO:0000256" key="8">
    <source>
        <dbReference type="ARBA" id="ARBA00022889"/>
    </source>
</evidence>
<dbReference type="SUPFAM" id="SSF69179">
    <property type="entry name" value="Integrin domains"/>
    <property type="match status" value="3"/>
</dbReference>
<evidence type="ECO:0000313" key="22">
    <source>
        <dbReference type="Proteomes" id="UP000694620"/>
    </source>
</evidence>
<keyword evidence="8 16" id="KW-0130">Cell adhesion</keyword>
<dbReference type="Proteomes" id="UP000694620">
    <property type="component" value="Chromosome 13"/>
</dbReference>
<keyword evidence="22" id="KW-1185">Reference proteome</keyword>
<dbReference type="PANTHER" id="PTHR23220">
    <property type="entry name" value="INTEGRIN ALPHA"/>
    <property type="match status" value="1"/>
</dbReference>
<dbReference type="GO" id="GO:0009897">
    <property type="term" value="C:external side of plasma membrane"/>
    <property type="evidence" value="ECO:0007669"/>
    <property type="project" value="TreeGrafter"/>
</dbReference>
<gene>
    <name evidence="21" type="primary">ITGA8</name>
    <name evidence="21" type="synonym">itga8</name>
</gene>
<keyword evidence="3" id="KW-0812">Transmembrane</keyword>
<dbReference type="GO" id="GO:0046872">
    <property type="term" value="F:metal ion binding"/>
    <property type="evidence" value="ECO:0007669"/>
    <property type="project" value="UniProtKB-KW"/>
</dbReference>
<dbReference type="SMART" id="SM00191">
    <property type="entry name" value="Int_alpha"/>
    <property type="match status" value="4"/>
</dbReference>
<dbReference type="Pfam" id="PF01839">
    <property type="entry name" value="FG-GAP"/>
    <property type="match status" value="1"/>
</dbReference>
<dbReference type="InterPro" id="IPR028994">
    <property type="entry name" value="Integrin_alpha_N"/>
</dbReference>
<reference evidence="21" key="1">
    <citation type="submission" date="2021-06" db="EMBL/GenBank/DDBJ databases">
        <authorList>
            <consortium name="Wellcome Sanger Institute Data Sharing"/>
        </authorList>
    </citation>
    <scope>NUCLEOTIDE SEQUENCE [LARGE SCALE GENOMIC DNA]</scope>
</reference>
<evidence type="ECO:0000256" key="9">
    <source>
        <dbReference type="ARBA" id="ARBA00022989"/>
    </source>
</evidence>
<dbReference type="InterPro" id="IPR000413">
    <property type="entry name" value="Integrin_alpha"/>
</dbReference>
<evidence type="ECO:0000259" key="19">
    <source>
        <dbReference type="Pfam" id="PF20805"/>
    </source>
</evidence>
<dbReference type="FunFam" id="2.60.40.1460:FF:000001">
    <property type="entry name" value="Integrin, alpha V"/>
    <property type="match status" value="1"/>
</dbReference>
<feature type="domain" description="Integrin alpha third immunoglobulin-like" evidence="20">
    <location>
        <begin position="744"/>
        <end position="918"/>
    </location>
</feature>
<dbReference type="GO" id="GO:0007229">
    <property type="term" value="P:integrin-mediated signaling pathway"/>
    <property type="evidence" value="ECO:0007669"/>
    <property type="project" value="UniProtKB-KW"/>
</dbReference>
<dbReference type="GO" id="GO:0007160">
    <property type="term" value="P:cell-matrix adhesion"/>
    <property type="evidence" value="ECO:0007669"/>
    <property type="project" value="TreeGrafter"/>
</dbReference>
<keyword evidence="7" id="KW-0106">Calcium</keyword>
<dbReference type="Gene3D" id="2.60.40.1510">
    <property type="entry name" value="ntegrin, alpha v. Chain A, domain 3"/>
    <property type="match status" value="1"/>
</dbReference>
<dbReference type="Pfam" id="PF20805">
    <property type="entry name" value="Integrin_A_Ig_2"/>
    <property type="match status" value="1"/>
</dbReference>
<dbReference type="InterPro" id="IPR048285">
    <property type="entry name" value="Integrin_alpha_Ig-like_2"/>
</dbReference>
<evidence type="ECO:0000256" key="12">
    <source>
        <dbReference type="ARBA" id="ARBA00023157"/>
    </source>
</evidence>
<dbReference type="SUPFAM" id="SSF69318">
    <property type="entry name" value="Integrin alpha N-terminal domain"/>
    <property type="match status" value="1"/>
</dbReference>
<evidence type="ECO:0000256" key="11">
    <source>
        <dbReference type="ARBA" id="ARBA00023136"/>
    </source>
</evidence>
<dbReference type="Gene3D" id="2.60.40.1460">
    <property type="entry name" value="Integrin domains. Chain A, domain 2"/>
    <property type="match status" value="1"/>
</dbReference>
<dbReference type="Pfam" id="PF08441">
    <property type="entry name" value="Integrin_A_Ig_1"/>
    <property type="match status" value="1"/>
</dbReference>
<dbReference type="AlphaFoldDB" id="A0A8C4SXA3"/>
<dbReference type="PANTHER" id="PTHR23220:SF5">
    <property type="entry name" value="INTEGRIN ALPHA-8"/>
    <property type="match status" value="1"/>
</dbReference>
<keyword evidence="12" id="KW-1015">Disulfide bond</keyword>
<evidence type="ECO:0000256" key="15">
    <source>
        <dbReference type="PROSITE-ProRule" id="PRU00803"/>
    </source>
</evidence>
<reference evidence="21" key="3">
    <citation type="submission" date="2025-09" db="UniProtKB">
        <authorList>
            <consortium name="Ensembl"/>
        </authorList>
    </citation>
    <scope>IDENTIFICATION</scope>
</reference>
<evidence type="ECO:0000256" key="14">
    <source>
        <dbReference type="ARBA" id="ARBA00023180"/>
    </source>
</evidence>
<feature type="repeat" description="FG-GAP" evidence="15">
    <location>
        <begin position="407"/>
        <end position="470"/>
    </location>
</feature>
<evidence type="ECO:0000256" key="13">
    <source>
        <dbReference type="ARBA" id="ARBA00023170"/>
    </source>
</evidence>
<dbReference type="GO" id="GO:0008305">
    <property type="term" value="C:integrin complex"/>
    <property type="evidence" value="ECO:0007669"/>
    <property type="project" value="InterPro"/>
</dbReference>
<feature type="repeat" description="FG-GAP" evidence="15">
    <location>
        <begin position="344"/>
        <end position="403"/>
    </location>
</feature>
<dbReference type="PRINTS" id="PR01185">
    <property type="entry name" value="INTEGRINA"/>
</dbReference>
<dbReference type="PROSITE" id="PS51470">
    <property type="entry name" value="FG_GAP"/>
    <property type="match status" value="4"/>
</dbReference>
<keyword evidence="4" id="KW-0479">Metal-binding</keyword>
<feature type="repeat" description="FG-GAP" evidence="15">
    <location>
        <begin position="139"/>
        <end position="200"/>
    </location>
</feature>
<dbReference type="GO" id="GO:0033627">
    <property type="term" value="P:cell adhesion mediated by integrin"/>
    <property type="evidence" value="ECO:0007669"/>
    <property type="project" value="TreeGrafter"/>
</dbReference>
<reference evidence="21" key="2">
    <citation type="submission" date="2025-08" db="UniProtKB">
        <authorList>
            <consortium name="Ensembl"/>
        </authorList>
    </citation>
    <scope>IDENTIFICATION</scope>
</reference>
<sequence length="949" mass="106481">MHTSFAKVNTTRKPPKNRKKKKNFKNFLKRIRAGDAVWTPLWLFLCFFLTGINAFNLDVDNPTVYSGPEGSYFGYSVDFHRPTSDHSTMSVLVGAPKANTTQPKIVEAGAVYYCPWPPTDSKCRQIAFDSTNNRMMRFNDTRQPVEFKSNQWFGATVRTHKGKVVACAPLYHWSALKMPGEKDPVGTCYIAIQNFSAYVEYSPCRSGKKHQTVCQLHMNTLKHDGTLVVGGPGSYYWQGQIITTGVAEILNGYSVRELIRKVKGEKQSGAAPDSYDDSYLGKLVTPNQSDVYTLLFFSIFLNPCYRLDDILVGAPLYMDREFESKPKEVGRVYIYLQEDALTFKEPIILSGTEVFGRFGSAIANLGDLNQDGYQDFAVGAPFAGADRRGRVFIYNGVSEGLKLQPSQVLDGVWASKSAPGGFGFSLRGDSDLDKNDYPDLIVGAFGAGKAIVYRSRPVVTVDAQLLLNPMIVNPENKTCQRMDLEILVTCMTARVCATVSGHGIPHVVDLLIELNLDWLKQKGAIKRVLFLDTHQHQQIFRLRIENRNPQKCQNFIIYLRDETEFRDKLTPISINLNYSLDESSPPRGLALKPILNYYEKTSIQEQAYILVDCGDDNMCVPDLRLSAAMDSEKLIIGEDNPLMITINAQNQGEGAYEAELYVIIPPEADYIGVERKNEALRRLNCEYRMENVTRMVVCDLGNPMVAATNVSQNPVHFSSYNSNKDNANSNLVTLRINITALAQVEIRGVSHPAQILLPLQHWEPKEKPTKEEDIGPQVQHIYELHNKGPSAISKTFLQVDWPSHHKDEMILYVFEVKTEGPITCKGNATLNPLNLETSELEDTPELLGFLRNSSLVHSIKKREINLPRPQPLRQYNGKILNCSNINCLLITCHIGRLDKGQSAVVKVRSRLWAQTFLQVTNYKGVLSSDWLAQGCLSCGMANRGRQLDG</sequence>
<dbReference type="Pfam" id="PF20806">
    <property type="entry name" value="Integrin_A_Ig_3"/>
    <property type="match status" value="1"/>
</dbReference>
<evidence type="ECO:0000256" key="17">
    <source>
        <dbReference type="SAM" id="MobiDB-lite"/>
    </source>
</evidence>
<evidence type="ECO:0000256" key="1">
    <source>
        <dbReference type="ARBA" id="ARBA00004479"/>
    </source>
</evidence>
<evidence type="ECO:0000256" key="2">
    <source>
        <dbReference type="ARBA" id="ARBA00008054"/>
    </source>
</evidence>
<dbReference type="Ensembl" id="ENSECRT00000024557.1">
    <property type="protein sequence ID" value="ENSECRP00000024028.1"/>
    <property type="gene ID" value="ENSECRG00000015420.1"/>
</dbReference>
<evidence type="ECO:0000256" key="10">
    <source>
        <dbReference type="ARBA" id="ARBA00023037"/>
    </source>
</evidence>
<evidence type="ECO:0000259" key="18">
    <source>
        <dbReference type="Pfam" id="PF08441"/>
    </source>
</evidence>
<keyword evidence="11" id="KW-0472">Membrane</keyword>
<feature type="repeat" description="FG-GAP" evidence="15">
    <location>
        <begin position="56"/>
        <end position="123"/>
    </location>
</feature>
<evidence type="ECO:0000259" key="20">
    <source>
        <dbReference type="Pfam" id="PF20806"/>
    </source>
</evidence>
<evidence type="ECO:0000256" key="7">
    <source>
        <dbReference type="ARBA" id="ARBA00022837"/>
    </source>
</evidence>
<dbReference type="InterPro" id="IPR048286">
    <property type="entry name" value="Integrin_alpha_Ig-like_3"/>
</dbReference>
<dbReference type="GeneTree" id="ENSGT00940000156737"/>
<name>A0A8C4SXA3_ERPCA</name>
<keyword evidence="10 16" id="KW-0401">Integrin</keyword>
<keyword evidence="9" id="KW-1133">Transmembrane helix</keyword>
<keyword evidence="14" id="KW-0325">Glycoprotein</keyword>
<evidence type="ECO:0000256" key="5">
    <source>
        <dbReference type="ARBA" id="ARBA00022729"/>
    </source>
</evidence>
<dbReference type="InterPro" id="IPR032695">
    <property type="entry name" value="Integrin_dom_sf"/>
</dbReference>
<dbReference type="Gene3D" id="2.60.40.1530">
    <property type="entry name" value="ntegrin, alpha v. Chain A, domain 4"/>
    <property type="match status" value="1"/>
</dbReference>
<protein>
    <submittedName>
        <fullName evidence="21">Integrin subunit alpha 8</fullName>
    </submittedName>
</protein>
<keyword evidence="6" id="KW-0677">Repeat</keyword>
<evidence type="ECO:0000256" key="16">
    <source>
        <dbReference type="RuleBase" id="RU003762"/>
    </source>
</evidence>
<dbReference type="GO" id="GO:0098609">
    <property type="term" value="P:cell-cell adhesion"/>
    <property type="evidence" value="ECO:0007669"/>
    <property type="project" value="TreeGrafter"/>
</dbReference>